<dbReference type="RefSeq" id="WP_378553644.1">
    <property type="nucleotide sequence ID" value="NZ_JBHSBA010000015.1"/>
</dbReference>
<protein>
    <submittedName>
        <fullName evidence="1">Uncharacterized protein</fullName>
    </submittedName>
</protein>
<evidence type="ECO:0000313" key="2">
    <source>
        <dbReference type="Proteomes" id="UP001595767"/>
    </source>
</evidence>
<dbReference type="Proteomes" id="UP001595767">
    <property type="component" value="Unassembled WGS sequence"/>
</dbReference>
<keyword evidence="2" id="KW-1185">Reference proteome</keyword>
<gene>
    <name evidence="1" type="ORF">ACFOW8_23640</name>
</gene>
<accession>A0ABV8LCL0</accession>
<sequence length="93" mass="9980">MVGESENGRSDVAETACEIILHRLELAAQQCAESGIPFPLVWAAAEEGLSAGHEELVNDPQQRMRLSIAERVCRGYGSVPGDPGAHATEAERH</sequence>
<dbReference type="EMBL" id="JBHSBA010000015">
    <property type="protein sequence ID" value="MFC4127923.1"/>
    <property type="molecule type" value="Genomic_DNA"/>
</dbReference>
<organism evidence="1 2">
    <name type="scientific">Nocardia rhizosphaerae</name>
    <dbReference type="NCBI Taxonomy" id="1691571"/>
    <lineage>
        <taxon>Bacteria</taxon>
        <taxon>Bacillati</taxon>
        <taxon>Actinomycetota</taxon>
        <taxon>Actinomycetes</taxon>
        <taxon>Mycobacteriales</taxon>
        <taxon>Nocardiaceae</taxon>
        <taxon>Nocardia</taxon>
    </lineage>
</organism>
<name>A0ABV8LCL0_9NOCA</name>
<comment type="caution">
    <text evidence="1">The sequence shown here is derived from an EMBL/GenBank/DDBJ whole genome shotgun (WGS) entry which is preliminary data.</text>
</comment>
<proteinExistence type="predicted"/>
<reference evidence="2" key="1">
    <citation type="journal article" date="2019" name="Int. J. Syst. Evol. Microbiol.">
        <title>The Global Catalogue of Microorganisms (GCM) 10K type strain sequencing project: providing services to taxonomists for standard genome sequencing and annotation.</title>
        <authorList>
            <consortium name="The Broad Institute Genomics Platform"/>
            <consortium name="The Broad Institute Genome Sequencing Center for Infectious Disease"/>
            <person name="Wu L."/>
            <person name="Ma J."/>
        </authorList>
    </citation>
    <scope>NUCLEOTIDE SEQUENCE [LARGE SCALE GENOMIC DNA]</scope>
    <source>
        <strain evidence="2">CGMCC 4.7204</strain>
    </source>
</reference>
<evidence type="ECO:0000313" key="1">
    <source>
        <dbReference type="EMBL" id="MFC4127923.1"/>
    </source>
</evidence>